<evidence type="ECO:0000256" key="3">
    <source>
        <dbReference type="ARBA" id="ARBA00023002"/>
    </source>
</evidence>
<feature type="domain" description="FAD-binding" evidence="4">
    <location>
        <begin position="34"/>
        <end position="169"/>
    </location>
</feature>
<proteinExistence type="predicted"/>
<dbReference type="InterPro" id="IPR036188">
    <property type="entry name" value="FAD/NAD-bd_sf"/>
</dbReference>
<dbReference type="HOGENOM" id="CLU_009665_6_3_1"/>
<evidence type="ECO:0000313" key="5">
    <source>
        <dbReference type="EMBL" id="KIK05653.1"/>
    </source>
</evidence>
<dbReference type="PANTHER" id="PTHR46720">
    <property type="entry name" value="HYDROXYLASE, PUTATIVE (AFU_ORTHOLOGUE AFUA_3G01460)-RELATED"/>
    <property type="match status" value="1"/>
</dbReference>
<sequence>MDLCMENVTDPDNVVALSRYPDIEVSVYEGAKEFSEVGAGIGVWPRVWKILAHLGLDSDMAKMTASKPSYDEVGTFIFRKSDQPEGVDFYKLQTQGTFLRYHRPDVLKVLVGHLPSHCKTHFSRRLQSYSQRKGAKIDLFFSDNSKETCDVLIGADGIKSAVRRSLLMEQADIAARSGRVDEADGILRCINPKWSGIVAYRALIPTERLQAFRDAHPEANIRVPEANSIPIMYMGQNVNVVVYPISSGKLINIGAFHAKEQLAGTQFPGPWVESVEKDELLAAHENWEPELQAILQCIDKPSRWAVHVSHTLQSWVCGNVALLGDAAHAMSPQQASGAGQAIEDAFVLATLLGHRLTRLGNVHQALSIYDSVRRPIATEVAHRSLVNGRLFGLQHPDLDADMEPERLPEIGEAIKDNWKWTWSTTIDSSVNDALRLLELTASSAERAHL</sequence>
<dbReference type="Gene3D" id="3.50.50.60">
    <property type="entry name" value="FAD/NAD(P)-binding domain"/>
    <property type="match status" value="1"/>
</dbReference>
<evidence type="ECO:0000259" key="4">
    <source>
        <dbReference type="Pfam" id="PF01494"/>
    </source>
</evidence>
<dbReference type="AlphaFoldDB" id="A0A0C9YBZ7"/>
<dbReference type="EMBL" id="KN838558">
    <property type="protein sequence ID" value="KIK05653.1"/>
    <property type="molecule type" value="Genomic_DNA"/>
</dbReference>
<evidence type="ECO:0000313" key="6">
    <source>
        <dbReference type="Proteomes" id="UP000054477"/>
    </source>
</evidence>
<keyword evidence="2" id="KW-0274">FAD</keyword>
<keyword evidence="3" id="KW-0560">Oxidoreductase</keyword>
<reference evidence="6" key="2">
    <citation type="submission" date="2015-01" db="EMBL/GenBank/DDBJ databases">
        <title>Evolutionary Origins and Diversification of the Mycorrhizal Mutualists.</title>
        <authorList>
            <consortium name="DOE Joint Genome Institute"/>
            <consortium name="Mycorrhizal Genomics Consortium"/>
            <person name="Kohler A."/>
            <person name="Kuo A."/>
            <person name="Nagy L.G."/>
            <person name="Floudas D."/>
            <person name="Copeland A."/>
            <person name="Barry K.W."/>
            <person name="Cichocki N."/>
            <person name="Veneault-Fourrey C."/>
            <person name="LaButti K."/>
            <person name="Lindquist E.A."/>
            <person name="Lipzen A."/>
            <person name="Lundell T."/>
            <person name="Morin E."/>
            <person name="Murat C."/>
            <person name="Riley R."/>
            <person name="Ohm R."/>
            <person name="Sun H."/>
            <person name="Tunlid A."/>
            <person name="Henrissat B."/>
            <person name="Grigoriev I.V."/>
            <person name="Hibbett D.S."/>
            <person name="Martin F."/>
        </authorList>
    </citation>
    <scope>NUCLEOTIDE SEQUENCE [LARGE SCALE GENOMIC DNA]</scope>
    <source>
        <strain evidence="6">LaAM-08-1</strain>
    </source>
</reference>
<feature type="domain" description="FAD-binding" evidence="4">
    <location>
        <begin position="293"/>
        <end position="383"/>
    </location>
</feature>
<gene>
    <name evidence="5" type="ORF">K443DRAFT_334762</name>
</gene>
<evidence type="ECO:0000256" key="2">
    <source>
        <dbReference type="ARBA" id="ARBA00022827"/>
    </source>
</evidence>
<keyword evidence="6" id="KW-1185">Reference proteome</keyword>
<dbReference type="SUPFAM" id="SSF54373">
    <property type="entry name" value="FAD-linked reductases, C-terminal domain"/>
    <property type="match status" value="1"/>
</dbReference>
<dbReference type="InterPro" id="IPR002938">
    <property type="entry name" value="FAD-bd"/>
</dbReference>
<dbReference type="GO" id="GO:0016491">
    <property type="term" value="F:oxidoreductase activity"/>
    <property type="evidence" value="ECO:0007669"/>
    <property type="project" value="UniProtKB-KW"/>
</dbReference>
<accession>A0A0C9YBZ7</accession>
<dbReference type="GO" id="GO:0044550">
    <property type="term" value="P:secondary metabolite biosynthetic process"/>
    <property type="evidence" value="ECO:0007669"/>
    <property type="project" value="TreeGrafter"/>
</dbReference>
<dbReference type="SUPFAM" id="SSF51905">
    <property type="entry name" value="FAD/NAD(P)-binding domain"/>
    <property type="match status" value="1"/>
</dbReference>
<dbReference type="PANTHER" id="PTHR46720:SF3">
    <property type="entry name" value="FAD-BINDING DOMAIN-CONTAINING PROTEIN-RELATED"/>
    <property type="match status" value="1"/>
</dbReference>
<dbReference type="GO" id="GO:0071949">
    <property type="term" value="F:FAD binding"/>
    <property type="evidence" value="ECO:0007669"/>
    <property type="project" value="InterPro"/>
</dbReference>
<dbReference type="Proteomes" id="UP000054477">
    <property type="component" value="Unassembled WGS sequence"/>
</dbReference>
<reference evidence="5 6" key="1">
    <citation type="submission" date="2014-04" db="EMBL/GenBank/DDBJ databases">
        <authorList>
            <consortium name="DOE Joint Genome Institute"/>
            <person name="Kuo A."/>
            <person name="Kohler A."/>
            <person name="Nagy L.G."/>
            <person name="Floudas D."/>
            <person name="Copeland A."/>
            <person name="Barry K.W."/>
            <person name="Cichocki N."/>
            <person name="Veneault-Fourrey C."/>
            <person name="LaButti K."/>
            <person name="Lindquist E.A."/>
            <person name="Lipzen A."/>
            <person name="Lundell T."/>
            <person name="Morin E."/>
            <person name="Murat C."/>
            <person name="Sun H."/>
            <person name="Tunlid A."/>
            <person name="Henrissat B."/>
            <person name="Grigoriev I.V."/>
            <person name="Hibbett D.S."/>
            <person name="Martin F."/>
            <person name="Nordberg H.P."/>
            <person name="Cantor M.N."/>
            <person name="Hua S.X."/>
        </authorList>
    </citation>
    <scope>NUCLEOTIDE SEQUENCE [LARGE SCALE GENOMIC DNA]</scope>
    <source>
        <strain evidence="5 6">LaAM-08-1</strain>
    </source>
</reference>
<keyword evidence="1" id="KW-0285">Flavoprotein</keyword>
<name>A0A0C9YBZ7_9AGAR</name>
<dbReference type="STRING" id="1095629.A0A0C9YBZ7"/>
<dbReference type="OrthoDB" id="417877at2759"/>
<protein>
    <recommendedName>
        <fullName evidence="4">FAD-binding domain-containing protein</fullName>
    </recommendedName>
</protein>
<evidence type="ECO:0000256" key="1">
    <source>
        <dbReference type="ARBA" id="ARBA00022630"/>
    </source>
</evidence>
<dbReference type="Pfam" id="PF01494">
    <property type="entry name" value="FAD_binding_3"/>
    <property type="match status" value="2"/>
</dbReference>
<dbReference type="InterPro" id="IPR051104">
    <property type="entry name" value="FAD_monoxygenase"/>
</dbReference>
<organism evidence="5 6">
    <name type="scientific">Laccaria amethystina LaAM-08-1</name>
    <dbReference type="NCBI Taxonomy" id="1095629"/>
    <lineage>
        <taxon>Eukaryota</taxon>
        <taxon>Fungi</taxon>
        <taxon>Dikarya</taxon>
        <taxon>Basidiomycota</taxon>
        <taxon>Agaricomycotina</taxon>
        <taxon>Agaricomycetes</taxon>
        <taxon>Agaricomycetidae</taxon>
        <taxon>Agaricales</taxon>
        <taxon>Agaricineae</taxon>
        <taxon>Hydnangiaceae</taxon>
        <taxon>Laccaria</taxon>
    </lineage>
</organism>